<evidence type="ECO:0000313" key="3">
    <source>
        <dbReference type="Proteomes" id="UP000193900"/>
    </source>
</evidence>
<dbReference type="AlphaFoldDB" id="A0A1Y5S2X9"/>
<accession>A0A1Y5S2X9</accession>
<gene>
    <name evidence="2" type="ORF">ROA7023_00974</name>
</gene>
<dbReference type="Proteomes" id="UP000193900">
    <property type="component" value="Unassembled WGS sequence"/>
</dbReference>
<dbReference type="EMBL" id="FWFZ01000003">
    <property type="protein sequence ID" value="SLN28497.1"/>
    <property type="molecule type" value="Genomic_DNA"/>
</dbReference>
<evidence type="ECO:0000313" key="2">
    <source>
        <dbReference type="EMBL" id="SLN28497.1"/>
    </source>
</evidence>
<protein>
    <recommendedName>
        <fullName evidence="1">T6SS Phospholipase effector Tle1-like catalytic domain-containing protein</fullName>
    </recommendedName>
</protein>
<evidence type="ECO:0000259" key="1">
    <source>
        <dbReference type="Pfam" id="PF09994"/>
    </source>
</evidence>
<keyword evidence="3" id="KW-1185">Reference proteome</keyword>
<name>A0A1Y5S2X9_9RHOB</name>
<dbReference type="PANTHER" id="PTHR33840:SF1">
    <property type="entry name" value="TLE1 PHOSPHOLIPASE DOMAIN-CONTAINING PROTEIN"/>
    <property type="match status" value="1"/>
</dbReference>
<dbReference type="Pfam" id="PF09994">
    <property type="entry name" value="T6SS_Tle1-like_cat"/>
    <property type="match status" value="1"/>
</dbReference>
<proteinExistence type="predicted"/>
<feature type="domain" description="T6SS Phospholipase effector Tle1-like catalytic" evidence="1">
    <location>
        <begin position="10"/>
        <end position="243"/>
    </location>
</feature>
<sequence>MSSLQPGHETNAGITFQLLREVGISANLTVYYEAGLQWRDWSQTVDVVAGRGINRQIKRAYGVLASRYRPGDRIVLVGFSRGAYAVRSLAGVIDLVGLVRANDATVRVIRQAYRHYRSGARGPVSEAFRRRYCLDGVEIEAVAIWDTVKSLGLRLPGLVRRAEVKHSFHNHALGPSVRQGFHALALDETRDAYKPVMWQRPAGWSGVMEQVWFRGAHGDVGGQLGDDLFARPLANIPLVWMLERLEACGVPLPDGWKDRFPCDVDAPSVGTWRGWSKIMISRHRRIVGRCPSERLHETVTDLGPAIAVGDLDRLRVGPRRAESP</sequence>
<dbReference type="InterPro" id="IPR018712">
    <property type="entry name" value="Tle1-like_cat"/>
</dbReference>
<dbReference type="PANTHER" id="PTHR33840">
    <property type="match status" value="1"/>
</dbReference>
<organism evidence="2 3">
    <name type="scientific">Roseisalinus antarcticus</name>
    <dbReference type="NCBI Taxonomy" id="254357"/>
    <lineage>
        <taxon>Bacteria</taxon>
        <taxon>Pseudomonadati</taxon>
        <taxon>Pseudomonadota</taxon>
        <taxon>Alphaproteobacteria</taxon>
        <taxon>Rhodobacterales</taxon>
        <taxon>Roseobacteraceae</taxon>
        <taxon>Roseisalinus</taxon>
    </lineage>
</organism>
<reference evidence="2 3" key="1">
    <citation type="submission" date="2017-03" db="EMBL/GenBank/DDBJ databases">
        <authorList>
            <person name="Afonso C.L."/>
            <person name="Miller P.J."/>
            <person name="Scott M.A."/>
            <person name="Spackman E."/>
            <person name="Goraichik I."/>
            <person name="Dimitrov K.M."/>
            <person name="Suarez D.L."/>
            <person name="Swayne D.E."/>
        </authorList>
    </citation>
    <scope>NUCLEOTIDE SEQUENCE [LARGE SCALE GENOMIC DNA]</scope>
    <source>
        <strain evidence="2 3">CECT 7023</strain>
    </source>
</reference>